<keyword evidence="4" id="KW-0645">Protease</keyword>
<keyword evidence="9" id="KW-0804">Transcription</keyword>
<accession>R9A9U3</accession>
<dbReference type="PROSITE" id="PS50235">
    <property type="entry name" value="USP_3"/>
    <property type="match status" value="1"/>
</dbReference>
<evidence type="ECO:0000256" key="4">
    <source>
        <dbReference type="ARBA" id="ARBA00022670"/>
    </source>
</evidence>
<dbReference type="GO" id="GO:0006508">
    <property type="term" value="P:proteolysis"/>
    <property type="evidence" value="ECO:0007669"/>
    <property type="project" value="UniProtKB-KW"/>
</dbReference>
<keyword evidence="6 14" id="KW-0378">Hydrolase</keyword>
<evidence type="ECO:0000313" key="14">
    <source>
        <dbReference type="EMBL" id="EOQ98951.1"/>
    </source>
</evidence>
<keyword evidence="8" id="KW-0805">Transcription regulation</keyword>
<evidence type="ECO:0000256" key="11">
    <source>
        <dbReference type="SAM" id="MobiDB-lite"/>
    </source>
</evidence>
<dbReference type="Proteomes" id="UP000014064">
    <property type="component" value="Unassembled WGS sequence"/>
</dbReference>
<proteinExistence type="predicted"/>
<evidence type="ECO:0000256" key="7">
    <source>
        <dbReference type="ARBA" id="ARBA00022807"/>
    </source>
</evidence>
<dbReference type="EC" id="3.4.19.12" evidence="3"/>
<dbReference type="Gene3D" id="3.30.40.10">
    <property type="entry name" value="Zinc/RING finger domain, C3HC4 (zinc finger)"/>
    <property type="match status" value="1"/>
</dbReference>
<feature type="region of interest" description="Disordered" evidence="11">
    <location>
        <begin position="346"/>
        <end position="392"/>
    </location>
</feature>
<evidence type="ECO:0000256" key="1">
    <source>
        <dbReference type="ARBA" id="ARBA00000707"/>
    </source>
</evidence>
<dbReference type="GO" id="GO:0016579">
    <property type="term" value="P:protein deubiquitination"/>
    <property type="evidence" value="ECO:0007669"/>
    <property type="project" value="InterPro"/>
</dbReference>
<dbReference type="Pfam" id="PF00443">
    <property type="entry name" value="UCH"/>
    <property type="match status" value="1"/>
</dbReference>
<dbReference type="RefSeq" id="XP_009270153.1">
    <property type="nucleotide sequence ID" value="XM_009271878.1"/>
</dbReference>
<organism evidence="14 15">
    <name type="scientific">Wallemia ichthyophaga (strain EXF-994 / CBS 113033)</name>
    <dbReference type="NCBI Taxonomy" id="1299270"/>
    <lineage>
        <taxon>Eukaryota</taxon>
        <taxon>Fungi</taxon>
        <taxon>Dikarya</taxon>
        <taxon>Basidiomycota</taxon>
        <taxon>Wallemiomycotina</taxon>
        <taxon>Wallemiomycetes</taxon>
        <taxon>Wallemiales</taxon>
        <taxon>Wallemiaceae</taxon>
        <taxon>Wallemia</taxon>
    </lineage>
</organism>
<feature type="compositionally biased region" description="Polar residues" evidence="11">
    <location>
        <begin position="381"/>
        <end position="392"/>
    </location>
</feature>
<dbReference type="KEGG" id="wic:J056_002613"/>
<dbReference type="eggNOG" id="KOG1867">
    <property type="taxonomic scope" value="Eukaryota"/>
</dbReference>
<dbReference type="PROSITE" id="PS51257">
    <property type="entry name" value="PROKAR_LIPOPROTEIN"/>
    <property type="match status" value="1"/>
</dbReference>
<dbReference type="InterPro" id="IPR018200">
    <property type="entry name" value="USP_CS"/>
</dbReference>
<dbReference type="PROSITE" id="PS00973">
    <property type="entry name" value="USP_2"/>
    <property type="match status" value="1"/>
</dbReference>
<sequence length="540" mass="59090">MKISIALILAAVIGCVCAEIITTAPPGESQTLAVSQAYNADDVVFRTSIMATLSPTSTQASATAAATSSSSSPSRSLSNLCQVSNLPLTRPQLCLTCANCFHYAALSNHSNQHHNICFAIDTLSASVFCSVCCDYIYSPRLDKVIKLLKLRREEKSTKRKAANGHSRSAFKPLPQNDVSTIAPGRYGNPISLRPRGFRNLGKTCFLNVILQAFIATPLLRSYFLSEKHNHLLCTRDKCTACEFDKLFTQVHQPDTAPLGPTSLLHNLWTAPGASDLAGYAQQDAHEAYISLLNLIHSSCTSSTSHSYDCSCIIHTTFQGTLQSELKCRVCGYASVTSDPFLDVSLDVGSSRDTNGGGGSGSTTNGPKNGKNGTTNSGKNSANHTPPSISPQNLDNCLRRYTYPEPSDWKCTSCSAQASTKQLSFRKLPTVLAFQIKRYEHGLWAQKLDAPVRFPLTLNMRPYTSDDSSEPDEMYLYDLFCVINHLGEMETGHYLCASRFGEQWFRCEDADVSPTSIQSVLDSQGYMLLYIKRTLVYYSSA</sequence>
<dbReference type="PANTHER" id="PTHR21646:SF33">
    <property type="entry name" value="UBIQUITIN CARBOXYL-TERMINAL HYDROLASE 22"/>
    <property type="match status" value="1"/>
</dbReference>
<evidence type="ECO:0000313" key="15">
    <source>
        <dbReference type="Proteomes" id="UP000014064"/>
    </source>
</evidence>
<evidence type="ECO:0000259" key="13">
    <source>
        <dbReference type="PROSITE" id="PS50235"/>
    </source>
</evidence>
<name>R9A9U3_WALI9</name>
<evidence type="ECO:0000256" key="5">
    <source>
        <dbReference type="ARBA" id="ARBA00022786"/>
    </source>
</evidence>
<dbReference type="OMA" id="NVSCNCI"/>
<evidence type="ECO:0000256" key="9">
    <source>
        <dbReference type="ARBA" id="ARBA00023163"/>
    </source>
</evidence>
<evidence type="ECO:0000256" key="12">
    <source>
        <dbReference type="SAM" id="SignalP"/>
    </source>
</evidence>
<dbReference type="InterPro" id="IPR013083">
    <property type="entry name" value="Znf_RING/FYVE/PHD"/>
</dbReference>
<dbReference type="InterPro" id="IPR001394">
    <property type="entry name" value="Peptidase_C19_UCH"/>
</dbReference>
<dbReference type="GeneID" id="20375565"/>
<keyword evidence="15" id="KW-1185">Reference proteome</keyword>
<reference evidence="15" key="1">
    <citation type="journal article" date="2013" name="BMC Genomics">
        <title>Genome and transcriptome sequencing of the halophilic fungus Wallemia ichthyophaga: haloadaptations present and absent.</title>
        <authorList>
            <person name="Zajc J."/>
            <person name="Liu Y."/>
            <person name="Dai W."/>
            <person name="Yang Z."/>
            <person name="Hu J."/>
            <person name="Gostincar C."/>
            <person name="Gunde-Cimerman N."/>
        </authorList>
    </citation>
    <scope>NUCLEOTIDE SEQUENCE [LARGE SCALE GENOMIC DNA]</scope>
    <source>
        <strain evidence="15">EXF-994 / CBS 113033</strain>
    </source>
</reference>
<gene>
    <name evidence="14" type="ORF">J056_002613</name>
</gene>
<evidence type="ECO:0000256" key="6">
    <source>
        <dbReference type="ARBA" id="ARBA00022801"/>
    </source>
</evidence>
<dbReference type="InterPro" id="IPR050185">
    <property type="entry name" value="Ub_carboxyl-term_hydrolase"/>
</dbReference>
<evidence type="ECO:0000256" key="8">
    <source>
        <dbReference type="ARBA" id="ARBA00023015"/>
    </source>
</evidence>
<dbReference type="OrthoDB" id="289038at2759"/>
<keyword evidence="12" id="KW-0732">Signal</keyword>
<feature type="signal peptide" evidence="12">
    <location>
        <begin position="1"/>
        <end position="18"/>
    </location>
</feature>
<dbReference type="Gene3D" id="3.90.70.10">
    <property type="entry name" value="Cysteine proteinases"/>
    <property type="match status" value="1"/>
</dbReference>
<evidence type="ECO:0000256" key="3">
    <source>
        <dbReference type="ARBA" id="ARBA00012759"/>
    </source>
</evidence>
<evidence type="ECO:0000256" key="2">
    <source>
        <dbReference type="ARBA" id="ARBA00004123"/>
    </source>
</evidence>
<comment type="subcellular location">
    <subcellularLocation>
        <location evidence="2">Nucleus</location>
    </subcellularLocation>
</comment>
<dbReference type="PANTHER" id="PTHR21646">
    <property type="entry name" value="UBIQUITIN CARBOXYL-TERMINAL HYDROLASE"/>
    <property type="match status" value="1"/>
</dbReference>
<dbReference type="GO" id="GO:0004843">
    <property type="term" value="F:cysteine-type deubiquitinase activity"/>
    <property type="evidence" value="ECO:0007669"/>
    <property type="project" value="UniProtKB-EC"/>
</dbReference>
<dbReference type="GO" id="GO:0005634">
    <property type="term" value="C:nucleus"/>
    <property type="evidence" value="ECO:0007669"/>
    <property type="project" value="UniProtKB-SubCell"/>
</dbReference>
<dbReference type="SUPFAM" id="SSF54001">
    <property type="entry name" value="Cysteine proteinases"/>
    <property type="match status" value="1"/>
</dbReference>
<dbReference type="InterPro" id="IPR038765">
    <property type="entry name" value="Papain-like_cys_pep_sf"/>
</dbReference>
<feature type="compositionally biased region" description="Low complexity" evidence="11">
    <location>
        <begin position="361"/>
        <end position="380"/>
    </location>
</feature>
<dbReference type="STRING" id="1299270.R9A9U3"/>
<keyword evidence="10" id="KW-0539">Nucleus</keyword>
<dbReference type="EMBL" id="KE007246">
    <property type="protein sequence ID" value="EOQ98951.1"/>
    <property type="molecule type" value="Genomic_DNA"/>
</dbReference>
<protein>
    <recommendedName>
        <fullName evidence="3">ubiquitinyl hydrolase 1</fullName>
        <ecNumber evidence="3">3.4.19.12</ecNumber>
    </recommendedName>
</protein>
<dbReference type="HOGENOM" id="CLU_008279_11_2_1"/>
<dbReference type="SUPFAM" id="SSF57850">
    <property type="entry name" value="RING/U-box"/>
    <property type="match status" value="1"/>
</dbReference>
<keyword evidence="7" id="KW-0788">Thiol protease</keyword>
<dbReference type="AlphaFoldDB" id="R9A9U3"/>
<feature type="chain" id="PRO_5004470357" description="ubiquitinyl hydrolase 1" evidence="12">
    <location>
        <begin position="19"/>
        <end position="540"/>
    </location>
</feature>
<feature type="domain" description="USP" evidence="13">
    <location>
        <begin position="195"/>
        <end position="532"/>
    </location>
</feature>
<keyword evidence="5" id="KW-0833">Ubl conjugation pathway</keyword>
<dbReference type="InterPro" id="IPR028889">
    <property type="entry name" value="USP"/>
</dbReference>
<evidence type="ECO:0000256" key="10">
    <source>
        <dbReference type="ARBA" id="ARBA00023242"/>
    </source>
</evidence>
<comment type="catalytic activity">
    <reaction evidence="1">
        <text>Thiol-dependent hydrolysis of ester, thioester, amide, peptide and isopeptide bonds formed by the C-terminal Gly of ubiquitin (a 76-residue protein attached to proteins as an intracellular targeting signal).</text>
        <dbReference type="EC" id="3.4.19.12"/>
    </reaction>
</comment>